<feature type="transmembrane region" description="Helical" evidence="1">
    <location>
        <begin position="37"/>
        <end position="56"/>
    </location>
</feature>
<dbReference type="RefSeq" id="WP_136083309.1">
    <property type="nucleotide sequence ID" value="NZ_CAAHFG010000005.1"/>
</dbReference>
<name>A0A6C2UEP9_PONDE</name>
<protein>
    <recommendedName>
        <fullName evidence="4">SMODS and SLOG-associating 2TM effector domain-containing protein</fullName>
    </recommendedName>
</protein>
<keyword evidence="1" id="KW-0812">Transmembrane</keyword>
<feature type="transmembrane region" description="Helical" evidence="1">
    <location>
        <begin position="62"/>
        <end position="85"/>
    </location>
</feature>
<evidence type="ECO:0008006" key="4">
    <source>
        <dbReference type="Google" id="ProtNLM"/>
    </source>
</evidence>
<evidence type="ECO:0000313" key="2">
    <source>
        <dbReference type="EMBL" id="VGO17844.1"/>
    </source>
</evidence>
<dbReference type="Proteomes" id="UP000366872">
    <property type="component" value="Unassembled WGS sequence"/>
</dbReference>
<evidence type="ECO:0000313" key="3">
    <source>
        <dbReference type="Proteomes" id="UP000366872"/>
    </source>
</evidence>
<proteinExistence type="predicted"/>
<evidence type="ECO:0000256" key="1">
    <source>
        <dbReference type="SAM" id="Phobius"/>
    </source>
</evidence>
<keyword evidence="3" id="KW-1185">Reference proteome</keyword>
<gene>
    <name evidence="2" type="ORF">PDESU_06446</name>
</gene>
<keyword evidence="1" id="KW-0472">Membrane</keyword>
<dbReference type="EMBL" id="CAAHFG010000005">
    <property type="protein sequence ID" value="VGO17844.1"/>
    <property type="molecule type" value="Genomic_DNA"/>
</dbReference>
<sequence>MKLPRLEDLNSERFLNEAFDAEFHDKWERDAKMRRNIYLWLFLTGFACIFITAFTNQMTLCILSLFLATVSLVVMTKYDTQLFFLRILKLREEKRAEENT</sequence>
<organism evidence="2 3">
    <name type="scientific">Pontiella desulfatans</name>
    <dbReference type="NCBI Taxonomy" id="2750659"/>
    <lineage>
        <taxon>Bacteria</taxon>
        <taxon>Pseudomonadati</taxon>
        <taxon>Kiritimatiellota</taxon>
        <taxon>Kiritimatiellia</taxon>
        <taxon>Kiritimatiellales</taxon>
        <taxon>Pontiellaceae</taxon>
        <taxon>Pontiella</taxon>
    </lineage>
</organism>
<keyword evidence="1" id="KW-1133">Transmembrane helix</keyword>
<accession>A0A6C2UEP9</accession>
<dbReference type="AlphaFoldDB" id="A0A6C2UEP9"/>
<reference evidence="2 3" key="1">
    <citation type="submission" date="2019-04" db="EMBL/GenBank/DDBJ databases">
        <authorList>
            <person name="Van Vliet M D."/>
        </authorList>
    </citation>
    <scope>NUCLEOTIDE SEQUENCE [LARGE SCALE GENOMIC DNA]</scope>
    <source>
        <strain evidence="2 3">F1</strain>
    </source>
</reference>